<organism evidence="2 3">
    <name type="scientific">Kribbella ginsengisoli</name>
    <dbReference type="NCBI Taxonomy" id="363865"/>
    <lineage>
        <taxon>Bacteria</taxon>
        <taxon>Bacillati</taxon>
        <taxon>Actinomycetota</taxon>
        <taxon>Actinomycetes</taxon>
        <taxon>Propionibacteriales</taxon>
        <taxon>Kribbellaceae</taxon>
        <taxon>Kribbella</taxon>
    </lineage>
</organism>
<accession>A0ABP6X0J7</accession>
<keyword evidence="3" id="KW-1185">Reference proteome</keyword>
<protein>
    <submittedName>
        <fullName evidence="2">Uncharacterized protein</fullName>
    </submittedName>
</protein>
<reference evidence="3" key="1">
    <citation type="journal article" date="2019" name="Int. J. Syst. Evol. Microbiol.">
        <title>The Global Catalogue of Microorganisms (GCM) 10K type strain sequencing project: providing services to taxonomists for standard genome sequencing and annotation.</title>
        <authorList>
            <consortium name="The Broad Institute Genomics Platform"/>
            <consortium name="The Broad Institute Genome Sequencing Center for Infectious Disease"/>
            <person name="Wu L."/>
            <person name="Ma J."/>
        </authorList>
    </citation>
    <scope>NUCLEOTIDE SEQUENCE [LARGE SCALE GENOMIC DNA]</scope>
    <source>
        <strain evidence="3">JCM 16928</strain>
    </source>
</reference>
<sequence>MDRVTTNARRPRIAAEDERGRRRARPGTSTTGNEYGRERARPVPLRGSTDPFRGSTPAPLRGSTTVPLRGSTTVALHGSTPAPLRGLTPARPPLS</sequence>
<dbReference type="EMBL" id="BAABAA010000003">
    <property type="protein sequence ID" value="GAA3559026.1"/>
    <property type="molecule type" value="Genomic_DNA"/>
</dbReference>
<comment type="caution">
    <text evidence="2">The sequence shown here is derived from an EMBL/GenBank/DDBJ whole genome shotgun (WGS) entry which is preliminary data.</text>
</comment>
<gene>
    <name evidence="2" type="ORF">GCM10022235_28980</name>
</gene>
<feature type="compositionally biased region" description="Polar residues" evidence="1">
    <location>
        <begin position="62"/>
        <end position="74"/>
    </location>
</feature>
<evidence type="ECO:0000313" key="2">
    <source>
        <dbReference type="EMBL" id="GAA3559026.1"/>
    </source>
</evidence>
<evidence type="ECO:0000313" key="3">
    <source>
        <dbReference type="Proteomes" id="UP001501222"/>
    </source>
</evidence>
<name>A0ABP6X0J7_9ACTN</name>
<proteinExistence type="predicted"/>
<evidence type="ECO:0000256" key="1">
    <source>
        <dbReference type="SAM" id="MobiDB-lite"/>
    </source>
</evidence>
<feature type="region of interest" description="Disordered" evidence="1">
    <location>
        <begin position="1"/>
        <end position="95"/>
    </location>
</feature>
<dbReference type="Proteomes" id="UP001501222">
    <property type="component" value="Unassembled WGS sequence"/>
</dbReference>